<dbReference type="Proteomes" id="UP001206067">
    <property type="component" value="Unassembled WGS sequence"/>
</dbReference>
<keyword evidence="3" id="KW-1185">Reference proteome</keyword>
<name>A0ABT1XSB5_9SPHN</name>
<sequence length="470" mass="50670">MTPFDNFAASPKQPLPDAEVNARLAQYGVQLRTSPGKGKWPDGWWPGDDPVQIVLEESDGIDLPPHGGGIEGEGCAVGGLVPDCERRAPIPNPFPHGKRLFEVHHPATVFDAAARVRFLDALAAKGNASAAAARVGFSRETVYRARRRYPDFARLWDAALVHARARSEDELASCAFDGISTPVFVRGEHVATWRRKDPRYLLAHLARLDRRIAEDPDAVDRAERFDELLAEMAGHAAPEDFAEAAESVRDRDCPTPADVPPSREEYRCHARCEAMLELSASELSPADTNAYDEYEDEAMAEAEALAGEQWDAWKAAGMDLLDRVLAGDPAPGDLPLASVTSVNTPIDPASSCAAGMGRETASDEDPRCGGGEWGMTPPSVPCGENGEEREDCEPLDSVNSVNTPARLSNGRGLEPDRSLETSNPCHPRAGGGPELPGTEGGMPMDPRLCGDDKEVEKEESQENQAVPPKA</sequence>
<feature type="compositionally biased region" description="Basic and acidic residues" evidence="1">
    <location>
        <begin position="448"/>
        <end position="460"/>
    </location>
</feature>
<proteinExistence type="predicted"/>
<dbReference type="RefSeq" id="WP_257595900.1">
    <property type="nucleotide sequence ID" value="NZ_JANKHH010000004.1"/>
</dbReference>
<reference evidence="2 3" key="1">
    <citation type="submission" date="2022-08" db="EMBL/GenBank/DDBJ databases">
        <title>Polyphasic taxonomy analysis of Qipengyuania sp.RS5-5.</title>
        <authorList>
            <person name="Xamxidin M."/>
            <person name="Wu M."/>
        </authorList>
    </citation>
    <scope>NUCLEOTIDE SEQUENCE [LARGE SCALE GENOMIC DNA]</scope>
    <source>
        <strain evidence="2 3">RS5-5</strain>
    </source>
</reference>
<evidence type="ECO:0008006" key="4">
    <source>
        <dbReference type="Google" id="ProtNLM"/>
    </source>
</evidence>
<feature type="region of interest" description="Disordered" evidence="1">
    <location>
        <begin position="336"/>
        <end position="470"/>
    </location>
</feature>
<gene>
    <name evidence="2" type="ORF">NSO95_09170</name>
</gene>
<accession>A0ABT1XSB5</accession>
<evidence type="ECO:0000256" key="1">
    <source>
        <dbReference type="SAM" id="MobiDB-lite"/>
    </source>
</evidence>
<feature type="compositionally biased region" description="Acidic residues" evidence="1">
    <location>
        <begin position="385"/>
        <end position="394"/>
    </location>
</feature>
<feature type="compositionally biased region" description="Polar residues" evidence="1">
    <location>
        <begin position="397"/>
        <end position="406"/>
    </location>
</feature>
<protein>
    <recommendedName>
        <fullName evidence="4">Helix-turn-helix domain-containing protein</fullName>
    </recommendedName>
</protein>
<comment type="caution">
    <text evidence="2">The sequence shown here is derived from an EMBL/GenBank/DDBJ whole genome shotgun (WGS) entry which is preliminary data.</text>
</comment>
<dbReference type="EMBL" id="JANKHH010000004">
    <property type="protein sequence ID" value="MCR2834112.1"/>
    <property type="molecule type" value="Genomic_DNA"/>
</dbReference>
<feature type="compositionally biased region" description="Gly residues" evidence="1">
    <location>
        <begin position="429"/>
        <end position="440"/>
    </location>
</feature>
<organism evidence="2 3">
    <name type="scientific">Parerythrobacter lacustris</name>
    <dbReference type="NCBI Taxonomy" id="2969984"/>
    <lineage>
        <taxon>Bacteria</taxon>
        <taxon>Pseudomonadati</taxon>
        <taxon>Pseudomonadota</taxon>
        <taxon>Alphaproteobacteria</taxon>
        <taxon>Sphingomonadales</taxon>
        <taxon>Erythrobacteraceae</taxon>
        <taxon>Parerythrobacter</taxon>
    </lineage>
</organism>
<evidence type="ECO:0000313" key="3">
    <source>
        <dbReference type="Proteomes" id="UP001206067"/>
    </source>
</evidence>
<evidence type="ECO:0000313" key="2">
    <source>
        <dbReference type="EMBL" id="MCR2834112.1"/>
    </source>
</evidence>